<name>A0A0C9X4E0_9AGAR</name>
<dbReference type="OrthoDB" id="66095at2759"/>
<dbReference type="STRING" id="1095629.A0A0C9X4E0"/>
<evidence type="ECO:0000256" key="1">
    <source>
        <dbReference type="SAM" id="MobiDB-lite"/>
    </source>
</evidence>
<organism evidence="2 3">
    <name type="scientific">Laccaria amethystina LaAM-08-1</name>
    <dbReference type="NCBI Taxonomy" id="1095629"/>
    <lineage>
        <taxon>Eukaryota</taxon>
        <taxon>Fungi</taxon>
        <taxon>Dikarya</taxon>
        <taxon>Basidiomycota</taxon>
        <taxon>Agaricomycotina</taxon>
        <taxon>Agaricomycetes</taxon>
        <taxon>Agaricomycetidae</taxon>
        <taxon>Agaricales</taxon>
        <taxon>Agaricineae</taxon>
        <taxon>Hydnangiaceae</taxon>
        <taxon>Laccaria</taxon>
    </lineage>
</organism>
<dbReference type="EMBL" id="KN839013">
    <property type="protein sequence ID" value="KIJ91402.1"/>
    <property type="molecule type" value="Genomic_DNA"/>
</dbReference>
<gene>
    <name evidence="2" type="ORF">K443DRAFT_686062</name>
</gene>
<evidence type="ECO:0000313" key="3">
    <source>
        <dbReference type="Proteomes" id="UP000054477"/>
    </source>
</evidence>
<dbReference type="HOGENOM" id="CLU_041809_1_0_1"/>
<reference evidence="3" key="2">
    <citation type="submission" date="2015-01" db="EMBL/GenBank/DDBJ databases">
        <title>Evolutionary Origins and Diversification of the Mycorrhizal Mutualists.</title>
        <authorList>
            <consortium name="DOE Joint Genome Institute"/>
            <consortium name="Mycorrhizal Genomics Consortium"/>
            <person name="Kohler A."/>
            <person name="Kuo A."/>
            <person name="Nagy L.G."/>
            <person name="Floudas D."/>
            <person name="Copeland A."/>
            <person name="Barry K.W."/>
            <person name="Cichocki N."/>
            <person name="Veneault-Fourrey C."/>
            <person name="LaButti K."/>
            <person name="Lindquist E.A."/>
            <person name="Lipzen A."/>
            <person name="Lundell T."/>
            <person name="Morin E."/>
            <person name="Murat C."/>
            <person name="Riley R."/>
            <person name="Ohm R."/>
            <person name="Sun H."/>
            <person name="Tunlid A."/>
            <person name="Henrissat B."/>
            <person name="Grigoriev I.V."/>
            <person name="Hibbett D.S."/>
            <person name="Martin F."/>
        </authorList>
    </citation>
    <scope>NUCLEOTIDE SEQUENCE [LARGE SCALE GENOMIC DNA]</scope>
    <source>
        <strain evidence="3">LaAM-08-1</strain>
    </source>
</reference>
<dbReference type="AlphaFoldDB" id="A0A0C9X4E0"/>
<feature type="compositionally biased region" description="Basic and acidic residues" evidence="1">
    <location>
        <begin position="12"/>
        <end position="25"/>
    </location>
</feature>
<protein>
    <submittedName>
        <fullName evidence="2">Uncharacterized protein</fullName>
    </submittedName>
</protein>
<dbReference type="Proteomes" id="UP000054477">
    <property type="component" value="Unassembled WGS sequence"/>
</dbReference>
<accession>A0A0C9X4E0</accession>
<feature type="region of interest" description="Disordered" evidence="1">
    <location>
        <begin position="1"/>
        <end position="27"/>
    </location>
</feature>
<keyword evidence="3" id="KW-1185">Reference proteome</keyword>
<proteinExistence type="predicted"/>
<sequence>MGARYSNLVKNYNDDEPKPELHSDQYHPSSENEVLDVQRALMNLIPAELADLIIDYAQYWPRLASCREANPPITIDSTTDLGGAPNDVFQFYLVTDRPIPGWRDSDLKVVRKVRKVVFRIWSRDQGWGGDDGLVGEYEGSWTWFEAAICRGEEQPFLVHRPDFSSSSVPTTRRGDLNPDTSKVWHLQSNIRASANEALHEVVWTDVDDSKLNAWKETGSGDGRGFVRLLQPGDKIAVIARARYPGWVNYVRRVEVEVFYSL</sequence>
<evidence type="ECO:0000313" key="2">
    <source>
        <dbReference type="EMBL" id="KIJ91402.1"/>
    </source>
</evidence>
<reference evidence="2 3" key="1">
    <citation type="submission" date="2014-04" db="EMBL/GenBank/DDBJ databases">
        <authorList>
            <consortium name="DOE Joint Genome Institute"/>
            <person name="Kuo A."/>
            <person name="Kohler A."/>
            <person name="Nagy L.G."/>
            <person name="Floudas D."/>
            <person name="Copeland A."/>
            <person name="Barry K.W."/>
            <person name="Cichocki N."/>
            <person name="Veneault-Fourrey C."/>
            <person name="LaButti K."/>
            <person name="Lindquist E.A."/>
            <person name="Lipzen A."/>
            <person name="Lundell T."/>
            <person name="Morin E."/>
            <person name="Murat C."/>
            <person name="Sun H."/>
            <person name="Tunlid A."/>
            <person name="Henrissat B."/>
            <person name="Grigoriev I.V."/>
            <person name="Hibbett D.S."/>
            <person name="Martin F."/>
            <person name="Nordberg H.P."/>
            <person name="Cantor M.N."/>
            <person name="Hua S.X."/>
        </authorList>
    </citation>
    <scope>NUCLEOTIDE SEQUENCE [LARGE SCALE GENOMIC DNA]</scope>
    <source>
        <strain evidence="2 3">LaAM-08-1</strain>
    </source>
</reference>